<proteinExistence type="predicted"/>
<feature type="compositionally biased region" description="Pro residues" evidence="1">
    <location>
        <begin position="12"/>
        <end position="25"/>
    </location>
</feature>
<gene>
    <name evidence="2" type="ORF">CISIN_1g048487mg</name>
</gene>
<feature type="region of interest" description="Disordered" evidence="1">
    <location>
        <begin position="1"/>
        <end position="33"/>
    </location>
</feature>
<evidence type="ECO:0000313" key="2">
    <source>
        <dbReference type="EMBL" id="KDO38578.1"/>
    </source>
</evidence>
<dbReference type="EMBL" id="KK787791">
    <property type="protein sequence ID" value="KDO38578.1"/>
    <property type="molecule type" value="Genomic_DNA"/>
</dbReference>
<evidence type="ECO:0000313" key="3">
    <source>
        <dbReference type="Proteomes" id="UP000027120"/>
    </source>
</evidence>
<dbReference type="AlphaFoldDB" id="A0A067D6X5"/>
<dbReference type="Proteomes" id="UP000027120">
    <property type="component" value="Unassembled WGS sequence"/>
</dbReference>
<evidence type="ECO:0000256" key="1">
    <source>
        <dbReference type="SAM" id="MobiDB-lite"/>
    </source>
</evidence>
<organism evidence="2 3">
    <name type="scientific">Citrus sinensis</name>
    <name type="common">Sweet orange</name>
    <name type="synonym">Citrus aurantium var. sinensis</name>
    <dbReference type="NCBI Taxonomy" id="2711"/>
    <lineage>
        <taxon>Eukaryota</taxon>
        <taxon>Viridiplantae</taxon>
        <taxon>Streptophyta</taxon>
        <taxon>Embryophyta</taxon>
        <taxon>Tracheophyta</taxon>
        <taxon>Spermatophyta</taxon>
        <taxon>Magnoliopsida</taxon>
        <taxon>eudicotyledons</taxon>
        <taxon>Gunneridae</taxon>
        <taxon>Pentapetalae</taxon>
        <taxon>rosids</taxon>
        <taxon>malvids</taxon>
        <taxon>Sapindales</taxon>
        <taxon>Rutaceae</taxon>
        <taxon>Aurantioideae</taxon>
        <taxon>Citrus</taxon>
    </lineage>
</organism>
<sequence>MTATFSSTLDAKPPPSPNLPRPTAPPFNLRRLRAAPHPRAKTPCFALQVRLLLSLRLDQVRLLLFTMYLVWSLFANHHDSRNSHEEFSDVDKKIDICMRYKKTADKEAV</sequence>
<accession>A0A067D6X5</accession>
<name>A0A067D6X5_CITSI</name>
<keyword evidence="3" id="KW-1185">Reference proteome</keyword>
<reference evidence="2 3" key="1">
    <citation type="submission" date="2014-04" db="EMBL/GenBank/DDBJ databases">
        <authorList>
            <consortium name="International Citrus Genome Consortium"/>
            <person name="Gmitter F."/>
            <person name="Chen C."/>
            <person name="Farmerie W."/>
            <person name="Harkins T."/>
            <person name="Desany B."/>
            <person name="Mohiuddin M."/>
            <person name="Kodira C."/>
            <person name="Borodovsky M."/>
            <person name="Lomsadze A."/>
            <person name="Burns P."/>
            <person name="Jenkins J."/>
            <person name="Prochnik S."/>
            <person name="Shu S."/>
            <person name="Chapman J."/>
            <person name="Pitluck S."/>
            <person name="Schmutz J."/>
            <person name="Rokhsar D."/>
        </authorList>
    </citation>
    <scope>NUCLEOTIDE SEQUENCE</scope>
</reference>
<protein>
    <submittedName>
        <fullName evidence="2">Uncharacterized protein</fullName>
    </submittedName>
</protein>